<keyword evidence="3" id="KW-1185">Reference proteome</keyword>
<dbReference type="AlphaFoldDB" id="A0A328P4U6"/>
<dbReference type="PROSITE" id="PS50801">
    <property type="entry name" value="STAS"/>
    <property type="match status" value="1"/>
</dbReference>
<dbReference type="EMBL" id="NFZS01000001">
    <property type="protein sequence ID" value="RAO77288.1"/>
    <property type="molecule type" value="Genomic_DNA"/>
</dbReference>
<gene>
    <name evidence="2" type="ORF">CA260_05220</name>
</gene>
<dbReference type="Gene3D" id="3.30.750.24">
    <property type="entry name" value="STAS domain"/>
    <property type="match status" value="1"/>
</dbReference>
<accession>A0A328P4U6</accession>
<name>A0A328P4U6_9GAMM</name>
<dbReference type="InterPro" id="IPR052746">
    <property type="entry name" value="MlaB_ABC_Transporter"/>
</dbReference>
<feature type="domain" description="STAS" evidence="1">
    <location>
        <begin position="16"/>
        <end position="106"/>
    </location>
</feature>
<proteinExistence type="predicted"/>
<sequence>MGSKSNPQRKAGEARVIALPTDFRLTELADVKAGLLQALEAPSVQIDGAGVERVDTAALQLLLAFRRAASAQGLPASWLGVSETMRDAAGMLGLTQALELPATMPA</sequence>
<evidence type="ECO:0000313" key="2">
    <source>
        <dbReference type="EMBL" id="RAO77288.1"/>
    </source>
</evidence>
<protein>
    <recommendedName>
        <fullName evidence="1">STAS domain-containing protein</fullName>
    </recommendedName>
</protein>
<dbReference type="InterPro" id="IPR002645">
    <property type="entry name" value="STAS_dom"/>
</dbReference>
<comment type="caution">
    <text evidence="2">The sequence shown here is derived from an EMBL/GenBank/DDBJ whole genome shotgun (WGS) entry which is preliminary data.</text>
</comment>
<dbReference type="Pfam" id="PF13466">
    <property type="entry name" value="STAS_2"/>
    <property type="match status" value="1"/>
</dbReference>
<dbReference type="RefSeq" id="WP_172461725.1">
    <property type="nucleotide sequence ID" value="NZ_NFZS01000001.1"/>
</dbReference>
<dbReference type="PANTHER" id="PTHR35849">
    <property type="entry name" value="BLR2341 PROTEIN"/>
    <property type="match status" value="1"/>
</dbReference>
<dbReference type="InterPro" id="IPR036513">
    <property type="entry name" value="STAS_dom_sf"/>
</dbReference>
<dbReference type="InterPro" id="IPR058548">
    <property type="entry name" value="MlaB-like_STAS"/>
</dbReference>
<dbReference type="PANTHER" id="PTHR35849:SF2">
    <property type="entry name" value="BLR2341 PROTEIN"/>
    <property type="match status" value="1"/>
</dbReference>
<dbReference type="Proteomes" id="UP000248926">
    <property type="component" value="Unassembled WGS sequence"/>
</dbReference>
<evidence type="ECO:0000259" key="1">
    <source>
        <dbReference type="PROSITE" id="PS50801"/>
    </source>
</evidence>
<evidence type="ECO:0000313" key="3">
    <source>
        <dbReference type="Proteomes" id="UP000248926"/>
    </source>
</evidence>
<reference evidence="2 3" key="1">
    <citation type="journal article" date="2018" name="Genet. Mol. Biol.">
        <title>The genome sequence of Dyella jiangningensis FCAV SCS01 from a lignocellulose-decomposing microbial consortium metagenome reveals potential for biotechnological applications.</title>
        <authorList>
            <person name="Desiderato J.G."/>
            <person name="Alvarenga D.O."/>
            <person name="Constancio M.T.L."/>
            <person name="Alves L.M.C."/>
            <person name="Varani A.M."/>
        </authorList>
    </citation>
    <scope>NUCLEOTIDE SEQUENCE [LARGE SCALE GENOMIC DNA]</scope>
    <source>
        <strain evidence="2 3">FCAV SCS01</strain>
    </source>
</reference>
<organism evidence="2 3">
    <name type="scientific">Dyella jiangningensis</name>
    <dbReference type="NCBI Taxonomy" id="1379159"/>
    <lineage>
        <taxon>Bacteria</taxon>
        <taxon>Pseudomonadati</taxon>
        <taxon>Pseudomonadota</taxon>
        <taxon>Gammaproteobacteria</taxon>
        <taxon>Lysobacterales</taxon>
        <taxon>Rhodanobacteraceae</taxon>
        <taxon>Dyella</taxon>
    </lineage>
</organism>
<dbReference type="SUPFAM" id="SSF52091">
    <property type="entry name" value="SpoIIaa-like"/>
    <property type="match status" value="1"/>
</dbReference>